<dbReference type="Proteomes" id="UP000618094">
    <property type="component" value="Unassembled WGS sequence"/>
</dbReference>
<dbReference type="EMBL" id="BLYO01000216">
    <property type="protein sequence ID" value="GFO99253.1"/>
    <property type="molecule type" value="Genomic_DNA"/>
</dbReference>
<gene>
    <name evidence="1" type="ORF">LHEH8_10090</name>
</gene>
<comment type="caution">
    <text evidence="1">The sequence shown here is derived from an EMBL/GenBank/DDBJ whole genome shotgun (WGS) entry which is preliminary data.</text>
</comment>
<evidence type="ECO:0000313" key="2">
    <source>
        <dbReference type="Proteomes" id="UP000618094"/>
    </source>
</evidence>
<proteinExistence type="predicted"/>
<evidence type="ECO:0000313" key="1">
    <source>
        <dbReference type="EMBL" id="GFO99253.1"/>
    </source>
</evidence>
<organism evidence="1 2">
    <name type="scientific">Lactobacillus helveticus</name>
    <name type="common">Lactobacillus suntoryeus</name>
    <dbReference type="NCBI Taxonomy" id="1587"/>
    <lineage>
        <taxon>Bacteria</taxon>
        <taxon>Bacillati</taxon>
        <taxon>Bacillota</taxon>
        <taxon>Bacilli</taxon>
        <taxon>Lactobacillales</taxon>
        <taxon>Lactobacillaceae</taxon>
        <taxon>Lactobacillus</taxon>
    </lineage>
</organism>
<protein>
    <submittedName>
        <fullName evidence="1">Uncharacterized protein</fullName>
    </submittedName>
</protein>
<accession>A0A8H9F8V3</accession>
<reference evidence="1" key="1">
    <citation type="submission" date="2020-07" db="EMBL/GenBank/DDBJ databases">
        <title>Draft genome sequence of Lactobacillus helveticus strain H-8.</title>
        <authorList>
            <person name="Endo A."/>
            <person name="Maeno S."/>
            <person name="Kido Y."/>
        </authorList>
    </citation>
    <scope>NUCLEOTIDE SEQUENCE</scope>
    <source>
        <strain evidence="1">H-8</strain>
    </source>
</reference>
<sequence length="54" mass="6631">MLKDKLSLPFSHRLRLGMNYIKRINDDLISVSFEEIIQGKYLYRREDHMNLKKY</sequence>
<dbReference type="AlphaFoldDB" id="A0A8H9F8V3"/>
<name>A0A8H9F8V3_LACHE</name>